<organism evidence="1 2">
    <name type="scientific">Streptococcus cristatus</name>
    <dbReference type="NCBI Taxonomy" id="45634"/>
    <lineage>
        <taxon>Bacteria</taxon>
        <taxon>Bacillati</taxon>
        <taxon>Bacillota</taxon>
        <taxon>Bacilli</taxon>
        <taxon>Lactobacillales</taxon>
        <taxon>Streptococcaceae</taxon>
        <taxon>Streptococcus</taxon>
    </lineage>
</organism>
<sequence length="117" mass="13004">MAIKRIQPMRIQSIKASINASTEEISQGMKSIIEAPVTDSLESCAGLAKTCMENLVETVDSLDLFMNNIAQAFQNMDTDLAGSIQSNDMYSISPQKHTESQRIQQKIYDASIYKELP</sequence>
<gene>
    <name evidence="1" type="ORF">SCRDD08_00119</name>
</gene>
<comment type="caution">
    <text evidence="1">The sequence shown here is derived from an EMBL/GenBank/DDBJ whole genome shotgun (WGS) entry which is preliminary data.</text>
</comment>
<name>A0A139N5M4_STRCR</name>
<dbReference type="STRING" id="45634.SCRDD08_00119"/>
<dbReference type="AlphaFoldDB" id="A0A139N5M4"/>
<dbReference type="EMBL" id="LQRD01000003">
    <property type="protein sequence ID" value="KXT71339.1"/>
    <property type="molecule type" value="Genomic_DNA"/>
</dbReference>
<evidence type="ECO:0000313" key="2">
    <source>
        <dbReference type="Proteomes" id="UP000070377"/>
    </source>
</evidence>
<accession>A0A139N5M4</accession>
<protein>
    <submittedName>
        <fullName evidence="1">Uncharacterized protein</fullName>
    </submittedName>
</protein>
<reference evidence="1 2" key="1">
    <citation type="submission" date="2016-01" db="EMBL/GenBank/DDBJ databases">
        <title>Highly variable Streptococcus oralis are common among viridans streptococci isolated from primates.</title>
        <authorList>
            <person name="Denapaite D."/>
            <person name="Rieger M."/>
            <person name="Koendgen S."/>
            <person name="Brueckner R."/>
            <person name="Ochigava I."/>
            <person name="Kappeler P."/>
            <person name="Maetz-Rensing K."/>
            <person name="Leendertz F."/>
            <person name="Hakenbeck R."/>
        </authorList>
    </citation>
    <scope>NUCLEOTIDE SEQUENCE [LARGE SCALE GENOMIC DNA]</scope>
    <source>
        <strain evidence="1 2">DD08</strain>
    </source>
</reference>
<dbReference type="Proteomes" id="UP000070377">
    <property type="component" value="Unassembled WGS sequence"/>
</dbReference>
<dbReference type="RefSeq" id="WP_061421982.1">
    <property type="nucleotide sequence ID" value="NZ_KQ969062.1"/>
</dbReference>
<dbReference type="PATRIC" id="fig|45634.12.peg.122"/>
<evidence type="ECO:0000313" key="1">
    <source>
        <dbReference type="EMBL" id="KXT71339.1"/>
    </source>
</evidence>
<proteinExistence type="predicted"/>